<evidence type="ECO:0000256" key="10">
    <source>
        <dbReference type="PIRNR" id="PIRNR006268"/>
    </source>
</evidence>
<keyword evidence="12" id="KW-0449">Lipoprotein</keyword>
<dbReference type="SUPFAM" id="SSF143631">
    <property type="entry name" value="ApbE-like"/>
    <property type="match status" value="1"/>
</dbReference>
<dbReference type="HOGENOM" id="CLU_044403_5_0_9"/>
<evidence type="ECO:0000256" key="9">
    <source>
        <dbReference type="ARBA" id="ARBA00048540"/>
    </source>
</evidence>
<accession>C8WT82</accession>
<evidence type="ECO:0000256" key="3">
    <source>
        <dbReference type="ARBA" id="ARBA00022630"/>
    </source>
</evidence>
<evidence type="ECO:0000256" key="11">
    <source>
        <dbReference type="PIRSR" id="PIRSR006268-2"/>
    </source>
</evidence>
<reference evidence="12 13" key="2">
    <citation type="journal article" date="2010" name="Stand. Genomic Sci.">
        <title>Complete genome sequence of Alicyclobacillus acidocaldarius type strain (104-IA).</title>
        <authorList>
            <person name="Mavromatis K."/>
            <person name="Sikorski J."/>
            <person name="Lapidus A."/>
            <person name="Glavina Del Rio T."/>
            <person name="Copeland A."/>
            <person name="Tice H."/>
            <person name="Cheng J.F."/>
            <person name="Lucas S."/>
            <person name="Chen F."/>
            <person name="Nolan M."/>
            <person name="Bruce D."/>
            <person name="Goodwin L."/>
            <person name="Pitluck S."/>
            <person name="Ivanova N."/>
            <person name="Ovchinnikova G."/>
            <person name="Pati A."/>
            <person name="Chen A."/>
            <person name="Palaniappan K."/>
            <person name="Land M."/>
            <person name="Hauser L."/>
            <person name="Chang Y.J."/>
            <person name="Jeffries C.D."/>
            <person name="Chain P."/>
            <person name="Meincke L."/>
            <person name="Sims D."/>
            <person name="Chertkov O."/>
            <person name="Han C."/>
            <person name="Brettin T."/>
            <person name="Detter J.C."/>
            <person name="Wahrenburg C."/>
            <person name="Rohde M."/>
            <person name="Pukall R."/>
            <person name="Goker M."/>
            <person name="Bristow J."/>
            <person name="Eisen J.A."/>
            <person name="Markowitz V."/>
            <person name="Hugenholtz P."/>
            <person name="Klenk H.P."/>
            <person name="Kyrpides N.C."/>
        </authorList>
    </citation>
    <scope>NUCLEOTIDE SEQUENCE [LARGE SCALE GENOMIC DNA]</scope>
    <source>
        <strain evidence="13">ATCC 27009 / DSM 446 / BCRC 14685 / JCM 5260 / KCTC 1825 / NBRC 15652 / NCIMB 11725 / NRRL B-14509 / 104-IA</strain>
    </source>
</reference>
<dbReference type="InterPro" id="IPR003374">
    <property type="entry name" value="ApbE-like_sf"/>
</dbReference>
<dbReference type="PANTHER" id="PTHR30040:SF2">
    <property type="entry name" value="FAD:PROTEIN FMN TRANSFERASE"/>
    <property type="match status" value="1"/>
</dbReference>
<dbReference type="KEGG" id="aac:Aaci_2592"/>
<feature type="binding site" evidence="11">
    <location>
        <position position="148"/>
    </location>
    <ligand>
        <name>Mg(2+)</name>
        <dbReference type="ChEBI" id="CHEBI:18420"/>
    </ligand>
</feature>
<dbReference type="Gene3D" id="3.10.520.10">
    <property type="entry name" value="ApbE-like domains"/>
    <property type="match status" value="1"/>
</dbReference>
<dbReference type="AlphaFoldDB" id="C8WT82"/>
<sequence>MQSTAFRAMGTDVELFVDDWLTGPELSSLACQLEASIRRYERIFSRFDPASHLLRLNRQAGSWVMVPAELDEVLKLAAQWFEQTRGYFDPFIGEDMRRMGYSVTFDQLDVTVEPILASTRVPPMKPPVEFGTGPAVRLQPGYEVDLGGIAKGFIVARCAEELRAQGLRNFALSAGGDVQVMSDGEPWPVRVANPFGGAEPIGTLAVKRGGVATSGTYKRRWQTPSGRVMHHLIDPFTGLPADTDALSVSVCADELTTAEVLAKVALLLGSDRGTQYLCAAREAGICSSFLIATTKGDVIPCN</sequence>
<evidence type="ECO:0000256" key="4">
    <source>
        <dbReference type="ARBA" id="ARBA00022679"/>
    </source>
</evidence>
<keyword evidence="6 10" id="KW-0274">FAD</keyword>
<evidence type="ECO:0000256" key="6">
    <source>
        <dbReference type="ARBA" id="ARBA00022827"/>
    </source>
</evidence>
<reference evidence="13" key="1">
    <citation type="submission" date="2009-09" db="EMBL/GenBank/DDBJ databases">
        <title>The complete chromosome of Alicyclobacillus acidocaldarius subsp. acidocaldarius DSM 446.</title>
        <authorList>
            <consortium name="US DOE Joint Genome Institute (JGI-PGF)"/>
            <person name="Lucas S."/>
            <person name="Copeland A."/>
            <person name="Lapidus A."/>
            <person name="Glavina del Rio T."/>
            <person name="Dalin E."/>
            <person name="Tice H."/>
            <person name="Bruce D."/>
            <person name="Goodwin L."/>
            <person name="Pitluck S."/>
            <person name="Kyrpides N."/>
            <person name="Mavromatis K."/>
            <person name="Ivanova N."/>
            <person name="Ovchinnikova G."/>
            <person name="Chertkov O."/>
            <person name="Sims D."/>
            <person name="Brettin T."/>
            <person name="Detter J.C."/>
            <person name="Han C."/>
            <person name="Larimer F."/>
            <person name="Land M."/>
            <person name="Hauser L."/>
            <person name="Markowitz V."/>
            <person name="Cheng J.-F."/>
            <person name="Hugenholtz P."/>
            <person name="Woyke T."/>
            <person name="Wu D."/>
            <person name="Pukall R."/>
            <person name="Klenk H.-P."/>
            <person name="Eisen J.A."/>
        </authorList>
    </citation>
    <scope>NUCLEOTIDE SEQUENCE [LARGE SCALE GENOMIC DNA]</scope>
    <source>
        <strain evidence="13">ATCC 27009 / DSM 446 / BCRC 14685 / JCM 5260 / KCTC 1825 / NBRC 15652 / NCIMB 11725 / NRRL B-14509 / 104-IA</strain>
    </source>
</reference>
<comment type="cofactor">
    <cofactor evidence="11">
        <name>Mg(2+)</name>
        <dbReference type="ChEBI" id="CHEBI:18420"/>
    </cofactor>
    <cofactor evidence="11">
        <name>Mn(2+)</name>
        <dbReference type="ChEBI" id="CHEBI:29035"/>
    </cofactor>
    <text evidence="11">Magnesium. Can also use manganese.</text>
</comment>
<dbReference type="STRING" id="521098.Aaci_2592"/>
<keyword evidence="3 10" id="KW-0285">Flavoprotein</keyword>
<evidence type="ECO:0000313" key="13">
    <source>
        <dbReference type="Proteomes" id="UP000001917"/>
    </source>
</evidence>
<evidence type="ECO:0000256" key="1">
    <source>
        <dbReference type="ARBA" id="ARBA00011955"/>
    </source>
</evidence>
<organism evidence="12 13">
    <name type="scientific">Alicyclobacillus acidocaldarius subsp. acidocaldarius (strain ATCC 27009 / DSM 446 / BCRC 14685 / JCM 5260 / KCTC 1825 / NBRC 15652 / NCIMB 11725 / NRRL B-14509 / 104-IA)</name>
    <name type="common">Bacillus acidocaldarius</name>
    <dbReference type="NCBI Taxonomy" id="521098"/>
    <lineage>
        <taxon>Bacteria</taxon>
        <taxon>Bacillati</taxon>
        <taxon>Bacillota</taxon>
        <taxon>Bacilli</taxon>
        <taxon>Bacillales</taxon>
        <taxon>Alicyclobacillaceae</taxon>
        <taxon>Alicyclobacillus</taxon>
    </lineage>
</organism>
<dbReference type="EMBL" id="CP001727">
    <property type="protein sequence ID" value="ACV59596.1"/>
    <property type="molecule type" value="Genomic_DNA"/>
</dbReference>
<evidence type="ECO:0000256" key="7">
    <source>
        <dbReference type="ARBA" id="ARBA00022842"/>
    </source>
</evidence>
<dbReference type="EC" id="2.7.1.180" evidence="1 10"/>
<proteinExistence type="inferred from homology"/>
<dbReference type="GO" id="GO:0016740">
    <property type="term" value="F:transferase activity"/>
    <property type="evidence" value="ECO:0007669"/>
    <property type="project" value="UniProtKB-UniRule"/>
</dbReference>
<evidence type="ECO:0000256" key="2">
    <source>
        <dbReference type="ARBA" id="ARBA00016337"/>
    </source>
</evidence>
<keyword evidence="4 10" id="KW-0808">Transferase</keyword>
<comment type="similarity">
    <text evidence="10">Belongs to the ApbE family.</text>
</comment>
<dbReference type="RefSeq" id="WP_012811834.1">
    <property type="nucleotide sequence ID" value="NC_013205.1"/>
</dbReference>
<name>C8WT82_ALIAD</name>
<keyword evidence="5 10" id="KW-0479">Metal-binding</keyword>
<keyword evidence="7 10" id="KW-0460">Magnesium</keyword>
<comment type="catalytic activity">
    <reaction evidence="9 10">
        <text>L-threonyl-[protein] + FAD = FMN-L-threonyl-[protein] + AMP + H(+)</text>
        <dbReference type="Rhea" id="RHEA:36847"/>
        <dbReference type="Rhea" id="RHEA-COMP:11060"/>
        <dbReference type="Rhea" id="RHEA-COMP:11061"/>
        <dbReference type="ChEBI" id="CHEBI:15378"/>
        <dbReference type="ChEBI" id="CHEBI:30013"/>
        <dbReference type="ChEBI" id="CHEBI:57692"/>
        <dbReference type="ChEBI" id="CHEBI:74257"/>
        <dbReference type="ChEBI" id="CHEBI:456215"/>
        <dbReference type="EC" id="2.7.1.180"/>
    </reaction>
</comment>
<dbReference type="InterPro" id="IPR024932">
    <property type="entry name" value="ApbE"/>
</dbReference>
<protein>
    <recommendedName>
        <fullName evidence="2 10">FAD:protein FMN transferase</fullName>
        <ecNumber evidence="1 10">2.7.1.180</ecNumber>
    </recommendedName>
    <alternativeName>
        <fullName evidence="8 10">Flavin transferase</fullName>
    </alternativeName>
</protein>
<dbReference type="Proteomes" id="UP000001917">
    <property type="component" value="Chromosome"/>
</dbReference>
<dbReference type="PANTHER" id="PTHR30040">
    <property type="entry name" value="THIAMINE BIOSYNTHESIS LIPOPROTEIN APBE"/>
    <property type="match status" value="1"/>
</dbReference>
<dbReference type="Pfam" id="PF02424">
    <property type="entry name" value="ApbE"/>
    <property type="match status" value="1"/>
</dbReference>
<gene>
    <name evidence="12" type="ordered locus">Aaci_2592</name>
</gene>
<dbReference type="GO" id="GO:0046872">
    <property type="term" value="F:metal ion binding"/>
    <property type="evidence" value="ECO:0007669"/>
    <property type="project" value="UniProtKB-UniRule"/>
</dbReference>
<keyword evidence="13" id="KW-1185">Reference proteome</keyword>
<evidence type="ECO:0000256" key="8">
    <source>
        <dbReference type="ARBA" id="ARBA00031306"/>
    </source>
</evidence>
<evidence type="ECO:0000313" key="12">
    <source>
        <dbReference type="EMBL" id="ACV59596.1"/>
    </source>
</evidence>
<dbReference type="eggNOG" id="COG1477">
    <property type="taxonomic scope" value="Bacteria"/>
</dbReference>
<evidence type="ECO:0000256" key="5">
    <source>
        <dbReference type="ARBA" id="ARBA00022723"/>
    </source>
</evidence>
<dbReference type="PIRSF" id="PIRSF006268">
    <property type="entry name" value="ApbE"/>
    <property type="match status" value="1"/>
</dbReference>